<evidence type="ECO:0000259" key="1">
    <source>
        <dbReference type="Pfam" id="PF17919"/>
    </source>
</evidence>
<gene>
    <name evidence="2" type="ORF">A4A49_60582</name>
</gene>
<feature type="domain" description="Reverse transcriptase/retrotransposon-derived protein RNase H-like" evidence="1">
    <location>
        <begin position="55"/>
        <end position="91"/>
    </location>
</feature>
<dbReference type="InterPro" id="IPR043502">
    <property type="entry name" value="DNA/RNA_pol_sf"/>
</dbReference>
<accession>A0A1J6IH58</accession>
<reference evidence="2" key="1">
    <citation type="submission" date="2016-11" db="EMBL/GenBank/DDBJ databases">
        <title>The genome of Nicotiana attenuata.</title>
        <authorList>
            <person name="Xu S."/>
            <person name="Brockmoeller T."/>
            <person name="Gaquerel E."/>
            <person name="Navarro A."/>
            <person name="Kuhl H."/>
            <person name="Gase K."/>
            <person name="Ling Z."/>
            <person name="Zhou W."/>
            <person name="Kreitzer C."/>
            <person name="Stanke M."/>
            <person name="Tang H."/>
            <person name="Lyons E."/>
            <person name="Pandey P."/>
            <person name="Pandey S.P."/>
            <person name="Timmermann B."/>
            <person name="Baldwin I.T."/>
        </authorList>
    </citation>
    <scope>NUCLEOTIDE SEQUENCE [LARGE SCALE GENOMIC DNA]</scope>
    <source>
        <strain evidence="2">UT</strain>
    </source>
</reference>
<evidence type="ECO:0000313" key="2">
    <source>
        <dbReference type="EMBL" id="OIS97062.1"/>
    </source>
</evidence>
<dbReference type="InterPro" id="IPR041577">
    <property type="entry name" value="RT_RNaseH_2"/>
</dbReference>
<dbReference type="PANTHER" id="PTHR33064">
    <property type="entry name" value="POL PROTEIN"/>
    <property type="match status" value="1"/>
</dbReference>
<dbReference type="SMR" id="A0A1J6IH58"/>
<keyword evidence="3" id="KW-1185">Reference proteome</keyword>
<organism evidence="2 3">
    <name type="scientific">Nicotiana attenuata</name>
    <name type="common">Coyote tobacco</name>
    <dbReference type="NCBI Taxonomy" id="49451"/>
    <lineage>
        <taxon>Eukaryota</taxon>
        <taxon>Viridiplantae</taxon>
        <taxon>Streptophyta</taxon>
        <taxon>Embryophyta</taxon>
        <taxon>Tracheophyta</taxon>
        <taxon>Spermatophyta</taxon>
        <taxon>Magnoliopsida</taxon>
        <taxon>eudicotyledons</taxon>
        <taxon>Gunneridae</taxon>
        <taxon>Pentapetalae</taxon>
        <taxon>asterids</taxon>
        <taxon>lamiids</taxon>
        <taxon>Solanales</taxon>
        <taxon>Solanaceae</taxon>
        <taxon>Nicotianoideae</taxon>
        <taxon>Nicotianeae</taxon>
        <taxon>Nicotiana</taxon>
    </lineage>
</organism>
<dbReference type="EMBL" id="MJEQ01037193">
    <property type="protein sequence ID" value="OIS97062.1"/>
    <property type="molecule type" value="Genomic_DNA"/>
</dbReference>
<dbReference type="PANTHER" id="PTHR33064:SF40">
    <property type="entry name" value="REVERSE TRANSCRIPTASE_RETROTRANSPOSON-DERIVED PROTEIN RNASE H-LIKE DOMAIN-CONTAINING PROTEIN"/>
    <property type="match status" value="1"/>
</dbReference>
<sequence>DPSKIEAMTNWPVPKSIKALRGFLGLIGYYRRFVQSYGVISRPLTSLLKKNSFQWSIEADTAFSALKQAMSSAHVLALADFTKTFIVETDA</sequence>
<dbReference type="InterPro" id="IPR051320">
    <property type="entry name" value="Viral_Replic_Matur_Polypro"/>
</dbReference>
<dbReference type="SUPFAM" id="SSF56672">
    <property type="entry name" value="DNA/RNA polymerases"/>
    <property type="match status" value="1"/>
</dbReference>
<dbReference type="AlphaFoldDB" id="A0A1J6IH58"/>
<dbReference type="OMA" id="AMESWPI"/>
<dbReference type="Gramene" id="OIS97062">
    <property type="protein sequence ID" value="OIS97062"/>
    <property type="gene ID" value="A4A49_60582"/>
</dbReference>
<dbReference type="Gene3D" id="3.30.70.270">
    <property type="match status" value="1"/>
</dbReference>
<dbReference type="InterPro" id="IPR043128">
    <property type="entry name" value="Rev_trsase/Diguanyl_cyclase"/>
</dbReference>
<proteinExistence type="predicted"/>
<feature type="non-terminal residue" evidence="2">
    <location>
        <position position="91"/>
    </location>
</feature>
<feature type="non-terminal residue" evidence="2">
    <location>
        <position position="1"/>
    </location>
</feature>
<name>A0A1J6IH58_NICAT</name>
<dbReference type="FunFam" id="3.30.70.270:FF:000020">
    <property type="entry name" value="Transposon Tf2-6 polyprotein-like Protein"/>
    <property type="match status" value="1"/>
</dbReference>
<comment type="caution">
    <text evidence="2">The sequence shown here is derived from an EMBL/GenBank/DDBJ whole genome shotgun (WGS) entry which is preliminary data.</text>
</comment>
<dbReference type="Proteomes" id="UP000187609">
    <property type="component" value="Unassembled WGS sequence"/>
</dbReference>
<dbReference type="Pfam" id="PF17919">
    <property type="entry name" value="RT_RNaseH_2"/>
    <property type="match status" value="1"/>
</dbReference>
<protein>
    <submittedName>
        <fullName evidence="2">Mitochondrial protein</fullName>
    </submittedName>
</protein>
<evidence type="ECO:0000313" key="3">
    <source>
        <dbReference type="Proteomes" id="UP000187609"/>
    </source>
</evidence>